<sequence>MTEPTAVPSLSKGDVSATPESGGKIVDFTAERGYPIPYGDTTATVLVGNFAAHHNGAVITADSAIRFSDKHLEFFGNVLINKNNTYIYGERAEYNGEINEARVYSRLVKTVDGEATLYTYDFVFNTLDNIGKFTRGGILQNRENQVESVRGYFYADRHELIAVDRVEMRNDTYSLKGDSVIYNTETDRAYFFDRTNIWDRDGDYLYADRGRYEKLPDLYALTRNGYVLTPKEELWSDSLNYFRTEEHVRLWKDIQIDDTEHKVLAFGDYGEYWKEPGNALFTRLPSVISYDTSRGDSLYMRADTMFLYTLSIRDEQADSLSPDSVKMPMEKPHADSLEGVETSPQTEVAEPAVSTSKSELQEDRIDSVAVQESDTSFVGGDSLLVNSGKSVVSVPDSLGLSLVEEIATADSLASVADTLTPKERKAFERAETKRLKALEKAEADSVKRVLRIQADSVKAVERAQAAAARKEKLDRIAEARQARATAKLEAQEQKAAARRAKQLSRLRARERARYEKAVMKGKLPASALDSLDALYASDTIPQDSLSAQSSRDSLITDSLRQDSLLPEKNQGQRDSLVAERKDSTYRLIKGYRSVRIFRNDFQSVCDSLVALSSDSTIMLYVDPVMWNQDSQISSDVIKIYTRNSQLDKAEFIDRPIMISQLDTVAYNQISGKLITAFFRDNKIFRNDVDGNVQTLYYMQEEDSPDPMALMFIQSGSATYYIDNNTITNIVYRNQPDCIIYPMDKIPVTQKLYLEDFKWEGERRPHLRDVFERQIRPSEREEKSKLKQPDFPLTRRINTYKASMIESGVWVDRDDKLSPETMEWLQWLGVK</sequence>
<evidence type="ECO:0000256" key="1">
    <source>
        <dbReference type="SAM" id="Coils"/>
    </source>
</evidence>
<evidence type="ECO:0000313" key="4">
    <source>
        <dbReference type="EMBL" id="HJA98027.1"/>
    </source>
</evidence>
<gene>
    <name evidence="4" type="ORF">H9779_00270</name>
</gene>
<accession>A0A9D2IDB8</accession>
<dbReference type="Proteomes" id="UP000824259">
    <property type="component" value="Unassembled WGS sequence"/>
</dbReference>
<evidence type="ECO:0000256" key="2">
    <source>
        <dbReference type="SAM" id="MobiDB-lite"/>
    </source>
</evidence>
<evidence type="ECO:0000259" key="3">
    <source>
        <dbReference type="Pfam" id="PF13100"/>
    </source>
</evidence>
<dbReference type="Gene3D" id="2.60.450.10">
    <property type="entry name" value="Lipopolysaccharide (LPS) transport protein A like domain"/>
    <property type="match status" value="1"/>
</dbReference>
<proteinExistence type="predicted"/>
<dbReference type="InterPro" id="IPR005653">
    <property type="entry name" value="OstA-like_N"/>
</dbReference>
<reference evidence="4" key="2">
    <citation type="submission" date="2021-04" db="EMBL/GenBank/DDBJ databases">
        <authorList>
            <person name="Gilroy R."/>
        </authorList>
    </citation>
    <scope>NUCLEOTIDE SEQUENCE</scope>
    <source>
        <strain evidence="4">CHK169-11906</strain>
    </source>
</reference>
<feature type="coiled-coil region" evidence="1">
    <location>
        <begin position="469"/>
        <end position="496"/>
    </location>
</feature>
<dbReference type="Pfam" id="PF13100">
    <property type="entry name" value="OstA_2"/>
    <property type="match status" value="1"/>
</dbReference>
<evidence type="ECO:0000313" key="5">
    <source>
        <dbReference type="Proteomes" id="UP000824259"/>
    </source>
</evidence>
<protein>
    <recommendedName>
        <fullName evidence="3">Organic solvent tolerance-like N-terminal domain-containing protein</fullName>
    </recommendedName>
</protein>
<comment type="caution">
    <text evidence="4">The sequence shown here is derived from an EMBL/GenBank/DDBJ whole genome shotgun (WGS) entry which is preliminary data.</text>
</comment>
<feature type="domain" description="Organic solvent tolerance-like N-terminal" evidence="3">
    <location>
        <begin position="42"/>
        <end position="178"/>
    </location>
</feature>
<feature type="region of interest" description="Disordered" evidence="2">
    <location>
        <begin position="320"/>
        <end position="363"/>
    </location>
</feature>
<reference evidence="4" key="1">
    <citation type="journal article" date="2021" name="PeerJ">
        <title>Extensive microbial diversity within the chicken gut microbiome revealed by metagenomics and culture.</title>
        <authorList>
            <person name="Gilroy R."/>
            <person name="Ravi A."/>
            <person name="Getino M."/>
            <person name="Pursley I."/>
            <person name="Horton D.L."/>
            <person name="Alikhan N.F."/>
            <person name="Baker D."/>
            <person name="Gharbi K."/>
            <person name="Hall N."/>
            <person name="Watson M."/>
            <person name="Adriaenssens E.M."/>
            <person name="Foster-Nyarko E."/>
            <person name="Jarju S."/>
            <person name="Secka A."/>
            <person name="Antonio M."/>
            <person name="Oren A."/>
            <person name="Chaudhuri R.R."/>
            <person name="La Ragione R."/>
            <person name="Hildebrand F."/>
            <person name="Pallen M.J."/>
        </authorList>
    </citation>
    <scope>NUCLEOTIDE SEQUENCE</scope>
    <source>
        <strain evidence="4">CHK169-11906</strain>
    </source>
</reference>
<organism evidence="4 5">
    <name type="scientific">Candidatus Alistipes avicola</name>
    <dbReference type="NCBI Taxonomy" id="2838432"/>
    <lineage>
        <taxon>Bacteria</taxon>
        <taxon>Pseudomonadati</taxon>
        <taxon>Bacteroidota</taxon>
        <taxon>Bacteroidia</taxon>
        <taxon>Bacteroidales</taxon>
        <taxon>Rikenellaceae</taxon>
        <taxon>Alistipes</taxon>
    </lineage>
</organism>
<keyword evidence="1" id="KW-0175">Coiled coil</keyword>
<dbReference type="EMBL" id="DWYR01000001">
    <property type="protein sequence ID" value="HJA98027.1"/>
    <property type="molecule type" value="Genomic_DNA"/>
</dbReference>
<name>A0A9D2IDB8_9BACT</name>
<dbReference type="AlphaFoldDB" id="A0A9D2IDB8"/>